<proteinExistence type="predicted"/>
<reference evidence="1 2" key="1">
    <citation type="submission" date="2024-01" db="EMBL/GenBank/DDBJ databases">
        <title>A telomere-to-telomere, gap-free genome of sweet tea (Lithocarpus litseifolius).</title>
        <authorList>
            <person name="Zhou J."/>
        </authorList>
    </citation>
    <scope>NUCLEOTIDE SEQUENCE [LARGE SCALE GENOMIC DNA]</scope>
    <source>
        <strain evidence="1">Zhou-2022a</strain>
        <tissue evidence="1">Leaf</tissue>
    </source>
</reference>
<name>A0AAW2D8A6_9ROSI</name>
<evidence type="ECO:0000313" key="1">
    <source>
        <dbReference type="EMBL" id="KAL0005401.1"/>
    </source>
</evidence>
<keyword evidence="2" id="KW-1185">Reference proteome</keyword>
<comment type="caution">
    <text evidence="1">The sequence shown here is derived from an EMBL/GenBank/DDBJ whole genome shotgun (WGS) entry which is preliminary data.</text>
</comment>
<dbReference type="EMBL" id="JAZDWU010000004">
    <property type="protein sequence ID" value="KAL0005401.1"/>
    <property type="molecule type" value="Genomic_DNA"/>
</dbReference>
<evidence type="ECO:0000313" key="2">
    <source>
        <dbReference type="Proteomes" id="UP001459277"/>
    </source>
</evidence>
<dbReference type="AlphaFoldDB" id="A0AAW2D8A6"/>
<gene>
    <name evidence="1" type="ORF">SO802_012962</name>
</gene>
<protein>
    <submittedName>
        <fullName evidence="1">Uncharacterized protein</fullName>
    </submittedName>
</protein>
<accession>A0AAW2D8A6</accession>
<dbReference type="Proteomes" id="UP001459277">
    <property type="component" value="Unassembled WGS sequence"/>
</dbReference>
<organism evidence="1 2">
    <name type="scientific">Lithocarpus litseifolius</name>
    <dbReference type="NCBI Taxonomy" id="425828"/>
    <lineage>
        <taxon>Eukaryota</taxon>
        <taxon>Viridiplantae</taxon>
        <taxon>Streptophyta</taxon>
        <taxon>Embryophyta</taxon>
        <taxon>Tracheophyta</taxon>
        <taxon>Spermatophyta</taxon>
        <taxon>Magnoliopsida</taxon>
        <taxon>eudicotyledons</taxon>
        <taxon>Gunneridae</taxon>
        <taxon>Pentapetalae</taxon>
        <taxon>rosids</taxon>
        <taxon>fabids</taxon>
        <taxon>Fagales</taxon>
        <taxon>Fagaceae</taxon>
        <taxon>Lithocarpus</taxon>
    </lineage>
</organism>
<sequence>MSYWEVPGCESYDGIVTKFSSAFGDDHDPALTYTKRSDRSADGGDRVWWCGFGFGARVRVWVRRGG</sequence>